<organism evidence="2 3">
    <name type="scientific">Candidatus Terraquivivens tikiterensis</name>
    <dbReference type="NCBI Taxonomy" id="1980982"/>
    <lineage>
        <taxon>Archaea</taxon>
        <taxon>Nitrososphaerota</taxon>
        <taxon>Candidatus Wolframiiraptoraceae</taxon>
        <taxon>Candidatus Terraquivivens</taxon>
    </lineage>
</organism>
<gene>
    <name evidence="2" type="ORF">B9J98_01435</name>
</gene>
<comment type="caution">
    <text evidence="2">The sequence shown here is derived from an EMBL/GenBank/DDBJ whole genome shotgun (WGS) entry which is preliminary data.</text>
</comment>
<dbReference type="Proteomes" id="UP000244066">
    <property type="component" value="Unassembled WGS sequence"/>
</dbReference>
<evidence type="ECO:0000313" key="2">
    <source>
        <dbReference type="EMBL" id="PUA34073.1"/>
    </source>
</evidence>
<dbReference type="InterPro" id="IPR011011">
    <property type="entry name" value="Znf_FYVE_PHD"/>
</dbReference>
<name>A0A2R7Y986_9ARCH</name>
<dbReference type="SUPFAM" id="SSF57903">
    <property type="entry name" value="FYVE/PHD zinc finger"/>
    <property type="match status" value="1"/>
</dbReference>
<feature type="domain" description="Thaumarchaeal output" evidence="1">
    <location>
        <begin position="10"/>
        <end position="184"/>
    </location>
</feature>
<evidence type="ECO:0000259" key="1">
    <source>
        <dbReference type="Pfam" id="PF18551"/>
    </source>
</evidence>
<reference evidence="2 3" key="1">
    <citation type="submission" date="2017-04" db="EMBL/GenBank/DDBJ databases">
        <title>Draft Aigarchaeota genome from a New Zealand hot spring.</title>
        <authorList>
            <person name="Reysenbach A.-L."/>
            <person name="Donaho J.A."/>
            <person name="Gerhart J."/>
            <person name="Kelley J.F."/>
            <person name="Kouba K."/>
            <person name="Podar M."/>
            <person name="Stott M."/>
        </authorList>
    </citation>
    <scope>NUCLEOTIDE SEQUENCE [LARGE SCALE GENOMIC DNA]</scope>
    <source>
        <strain evidence="2">NZ13_MG1</strain>
    </source>
</reference>
<evidence type="ECO:0000313" key="3">
    <source>
        <dbReference type="Proteomes" id="UP000244066"/>
    </source>
</evidence>
<protein>
    <recommendedName>
        <fullName evidence="1">Thaumarchaeal output domain-containing protein</fullName>
    </recommendedName>
</protein>
<accession>A0A2R7Y986</accession>
<dbReference type="Pfam" id="PF18551">
    <property type="entry name" value="TackOD1"/>
    <property type="match status" value="1"/>
</dbReference>
<proteinExistence type="predicted"/>
<dbReference type="AlphaFoldDB" id="A0A2R7Y986"/>
<sequence>MDEESITNKQEVRSLLQKMRDGAIKELSPTVDPKQGLIYPEAEAELKENVQSTLDAIHREGLFLKEQKGNVTACKKCGGTSFMIMYRCPNCNSLSLRKGLVIQHLTCGYTELESVFAENNYICPKCKKRLRALGVDYVKPGIQYVCNECGNITQSPTILLQCWICGELQTIEEANYVEINKYRLDHTKRDLLAKVTFNLAPIVQRVSALGWVAKKGYKLRGKSGVEHTFTLALWPYEYGSKGTPDVVVEIHLGVVEEVQVLSLYAKAIDTEIRNVILAAVPAVSDKAKALAKYYKINIVEAEDTEVLIEKLALAIEDIIKKLLVS</sequence>
<dbReference type="InterPro" id="IPR040572">
    <property type="entry name" value="TackOD1"/>
</dbReference>
<dbReference type="EMBL" id="NDWU01000003">
    <property type="protein sequence ID" value="PUA34073.1"/>
    <property type="molecule type" value="Genomic_DNA"/>
</dbReference>